<evidence type="ECO:0000313" key="2">
    <source>
        <dbReference type="Proteomes" id="UP001152649"/>
    </source>
</evidence>
<dbReference type="Proteomes" id="UP001152649">
    <property type="component" value="Unassembled WGS sequence"/>
</dbReference>
<evidence type="ECO:0000313" key="1">
    <source>
        <dbReference type="EMBL" id="CAG8392679.1"/>
    </source>
</evidence>
<sequence length="230" mass="25788">MASFPPWEAVGNQIRKWTENPREPNCKIARITLTLDTLPPKPSDWDVDSDPSHLDPEHYKWLENVGIATDVDKKSGKSVYRGTIVMKSKGALTSWTGMTGPGVIFINKIERARESKDPYMSEITHAVYTKDFNLAALKHIWVTDVKNEDTARFINTHVYAAGLEARYPRNAIISWTPADAQYNALLGTALGKMVGYFVLGAFGQGVKRISKISIFRSFDIPQLQFDIANV</sequence>
<reference evidence="1" key="1">
    <citation type="submission" date="2021-07" db="EMBL/GenBank/DDBJ databases">
        <authorList>
            <person name="Branca A.L. A."/>
        </authorList>
    </citation>
    <scope>NUCLEOTIDE SEQUENCE</scope>
</reference>
<keyword evidence="2" id="KW-1185">Reference proteome</keyword>
<accession>A0A9W4JHG0</accession>
<organism evidence="1 2">
    <name type="scientific">Penicillium salamii</name>
    <dbReference type="NCBI Taxonomy" id="1612424"/>
    <lineage>
        <taxon>Eukaryota</taxon>
        <taxon>Fungi</taxon>
        <taxon>Dikarya</taxon>
        <taxon>Ascomycota</taxon>
        <taxon>Pezizomycotina</taxon>
        <taxon>Eurotiomycetes</taxon>
        <taxon>Eurotiomycetidae</taxon>
        <taxon>Eurotiales</taxon>
        <taxon>Aspergillaceae</taxon>
        <taxon>Penicillium</taxon>
    </lineage>
</organism>
<dbReference type="AlphaFoldDB" id="A0A9W4JHG0"/>
<protein>
    <submittedName>
        <fullName evidence="1">Uncharacterized protein</fullName>
    </submittedName>
</protein>
<dbReference type="EMBL" id="CAJVPG010000332">
    <property type="protein sequence ID" value="CAG8392679.1"/>
    <property type="molecule type" value="Genomic_DNA"/>
</dbReference>
<gene>
    <name evidence="1" type="ORF">PSALAMII_LOCUS6936</name>
</gene>
<dbReference type="OrthoDB" id="4364220at2759"/>
<proteinExistence type="predicted"/>
<name>A0A9W4JHG0_9EURO</name>
<comment type="caution">
    <text evidence="1">The sequence shown here is derived from an EMBL/GenBank/DDBJ whole genome shotgun (WGS) entry which is preliminary data.</text>
</comment>